<dbReference type="InterPro" id="IPR013319">
    <property type="entry name" value="GH11/12"/>
</dbReference>
<keyword evidence="3" id="KW-0119">Carbohydrate metabolism</keyword>
<evidence type="ECO:0000256" key="3">
    <source>
        <dbReference type="RuleBase" id="RU361163"/>
    </source>
</evidence>
<dbReference type="SUPFAM" id="SSF49899">
    <property type="entry name" value="Concanavalin A-like lectins/glucanases"/>
    <property type="match status" value="1"/>
</dbReference>
<evidence type="ECO:0000313" key="6">
    <source>
        <dbReference type="Proteomes" id="UP000191500"/>
    </source>
</evidence>
<evidence type="ECO:0000256" key="2">
    <source>
        <dbReference type="ARBA" id="ARBA00022729"/>
    </source>
</evidence>
<dbReference type="InterPro" id="IPR013320">
    <property type="entry name" value="ConA-like_dom_sf"/>
</dbReference>
<dbReference type="STRING" id="36646.A0A1V6V7Z0"/>
<keyword evidence="3" id="KW-0326">Glycosidase</keyword>
<sequence>MKTICLFAALAIAAFAQEQTLCDQYGYYSSGSYAVNNNLWGQEDGTGSQCTYVNSISDSGVSWSTTWNWSGGEGQVKSYANSGYIGQMQMYVSDINSIPTSVEWSYDNTEINADVSYDLFTAADIDHDTSSGDYELMIWLAKYGTIDPIGTQISTTTVGDETWELWYGVNGAQQTYSFVASSPITSWTGDIQDFFNYLAQNEEFPASSQYLITMQFGTEPFTGGEATMTVSNWSANVE</sequence>
<feature type="signal peptide" evidence="4">
    <location>
        <begin position="1"/>
        <end position="16"/>
    </location>
</feature>
<keyword evidence="6" id="KW-1185">Reference proteome</keyword>
<dbReference type="PANTHER" id="PTHR34002:SF10">
    <property type="entry name" value="PUTATIVE-RELATED"/>
    <property type="match status" value="1"/>
</dbReference>
<gene>
    <name evidence="5" type="ORF">PENCOP_c001G06247</name>
</gene>
<evidence type="ECO:0008006" key="7">
    <source>
        <dbReference type="Google" id="ProtNLM"/>
    </source>
</evidence>
<dbReference type="EMBL" id="MDDG01000001">
    <property type="protein sequence ID" value="OQE46718.1"/>
    <property type="molecule type" value="Genomic_DNA"/>
</dbReference>
<dbReference type="Gene3D" id="2.60.120.180">
    <property type="match status" value="1"/>
</dbReference>
<proteinExistence type="inferred from homology"/>
<evidence type="ECO:0000256" key="4">
    <source>
        <dbReference type="SAM" id="SignalP"/>
    </source>
</evidence>
<keyword evidence="3" id="KW-0378">Hydrolase</keyword>
<accession>A0A1V6V7Z0</accession>
<comment type="caution">
    <text evidence="5">The sequence shown here is derived from an EMBL/GenBank/DDBJ whole genome shotgun (WGS) entry which is preliminary data.</text>
</comment>
<keyword evidence="2 4" id="KW-0732">Signal</keyword>
<evidence type="ECO:0000313" key="5">
    <source>
        <dbReference type="EMBL" id="OQE46718.1"/>
    </source>
</evidence>
<evidence type="ECO:0000256" key="1">
    <source>
        <dbReference type="ARBA" id="ARBA00005519"/>
    </source>
</evidence>
<dbReference type="PANTHER" id="PTHR34002">
    <property type="entry name" value="BLR1656 PROTEIN"/>
    <property type="match status" value="1"/>
</dbReference>
<dbReference type="GO" id="GO:0008810">
    <property type="term" value="F:cellulase activity"/>
    <property type="evidence" value="ECO:0007669"/>
    <property type="project" value="InterPro"/>
</dbReference>
<comment type="similarity">
    <text evidence="1 3">Belongs to the glycosyl hydrolase 12 (cellulase H) family.</text>
</comment>
<keyword evidence="3" id="KW-0624">Polysaccharide degradation</keyword>
<dbReference type="Proteomes" id="UP000191500">
    <property type="component" value="Unassembled WGS sequence"/>
</dbReference>
<reference evidence="6" key="1">
    <citation type="journal article" date="2017" name="Nat. Microbiol.">
        <title>Global analysis of biosynthetic gene clusters reveals vast potential of secondary metabolite production in Penicillium species.</title>
        <authorList>
            <person name="Nielsen J.C."/>
            <person name="Grijseels S."/>
            <person name="Prigent S."/>
            <person name="Ji B."/>
            <person name="Dainat J."/>
            <person name="Nielsen K.F."/>
            <person name="Frisvad J.C."/>
            <person name="Workman M."/>
            <person name="Nielsen J."/>
        </authorList>
    </citation>
    <scope>NUCLEOTIDE SEQUENCE [LARGE SCALE GENOMIC DNA]</scope>
    <source>
        <strain evidence="6">IBT 31321</strain>
    </source>
</reference>
<feature type="chain" id="PRO_5012370504" description="Cellulase" evidence="4">
    <location>
        <begin position="17"/>
        <end position="238"/>
    </location>
</feature>
<name>A0A1V6V7Z0_9EURO</name>
<dbReference type="AlphaFoldDB" id="A0A1V6V7Z0"/>
<organism evidence="5 6">
    <name type="scientific">Penicillium coprophilum</name>
    <dbReference type="NCBI Taxonomy" id="36646"/>
    <lineage>
        <taxon>Eukaryota</taxon>
        <taxon>Fungi</taxon>
        <taxon>Dikarya</taxon>
        <taxon>Ascomycota</taxon>
        <taxon>Pezizomycotina</taxon>
        <taxon>Eurotiomycetes</taxon>
        <taxon>Eurotiomycetidae</taxon>
        <taxon>Eurotiales</taxon>
        <taxon>Aspergillaceae</taxon>
        <taxon>Penicillium</taxon>
    </lineage>
</organism>
<dbReference type="InterPro" id="IPR002594">
    <property type="entry name" value="GH12"/>
</dbReference>
<protein>
    <recommendedName>
        <fullName evidence="7">Cellulase</fullName>
    </recommendedName>
</protein>
<dbReference type="GO" id="GO:0000272">
    <property type="term" value="P:polysaccharide catabolic process"/>
    <property type="evidence" value="ECO:0007669"/>
    <property type="project" value="UniProtKB-KW"/>
</dbReference>
<dbReference type="Pfam" id="PF01670">
    <property type="entry name" value="Glyco_hydro_12"/>
    <property type="match status" value="1"/>
</dbReference>